<dbReference type="InterPro" id="IPR008999">
    <property type="entry name" value="Actin-crosslinking"/>
</dbReference>
<dbReference type="SUPFAM" id="SSF75005">
    <property type="entry name" value="Arabinanase/levansucrase/invertase"/>
    <property type="match status" value="1"/>
</dbReference>
<protein>
    <submittedName>
        <fullName evidence="7">Glycoside hydrolase 43 family protein</fullName>
    </submittedName>
</protein>
<dbReference type="Gene3D" id="2.80.10.50">
    <property type="match status" value="1"/>
</dbReference>
<dbReference type="CDD" id="cd09001">
    <property type="entry name" value="GH43_FsAxh1-like"/>
    <property type="match status" value="1"/>
</dbReference>
<evidence type="ECO:0000259" key="6">
    <source>
        <dbReference type="Pfam" id="PF17851"/>
    </source>
</evidence>
<keyword evidence="2 7" id="KW-0378">Hydrolase</keyword>
<proteinExistence type="inferred from homology"/>
<dbReference type="SUPFAM" id="SSF49899">
    <property type="entry name" value="Concanavalin A-like lectins/glucanases"/>
    <property type="match status" value="1"/>
</dbReference>
<keyword evidence="3" id="KW-0326">Glycosidase</keyword>
<evidence type="ECO:0000256" key="4">
    <source>
        <dbReference type="SAM" id="MobiDB-lite"/>
    </source>
</evidence>
<dbReference type="SUPFAM" id="SSF50405">
    <property type="entry name" value="Actin-crosslinking proteins"/>
    <property type="match status" value="1"/>
</dbReference>
<feature type="signal peptide" evidence="5">
    <location>
        <begin position="1"/>
        <end position="20"/>
    </location>
</feature>
<dbReference type="Gene3D" id="2.115.10.20">
    <property type="entry name" value="Glycosyl hydrolase domain, family 43"/>
    <property type="match status" value="1"/>
</dbReference>
<dbReference type="Pfam" id="PF04616">
    <property type="entry name" value="Glyco_hydro_43"/>
    <property type="match status" value="1"/>
</dbReference>
<reference evidence="8" key="1">
    <citation type="journal article" date="2019" name="Int. J. Syst. Evol. Microbiol.">
        <title>The Global Catalogue of Microorganisms (GCM) 10K type strain sequencing project: providing services to taxonomists for standard genome sequencing and annotation.</title>
        <authorList>
            <consortium name="The Broad Institute Genomics Platform"/>
            <consortium name="The Broad Institute Genome Sequencing Center for Infectious Disease"/>
            <person name="Wu L."/>
            <person name="Ma J."/>
        </authorList>
    </citation>
    <scope>NUCLEOTIDE SEQUENCE [LARGE SCALE GENOMIC DNA]</scope>
    <source>
        <strain evidence="8">JCM 15089</strain>
    </source>
</reference>
<comment type="caution">
    <text evidence="7">The sequence shown here is derived from an EMBL/GenBank/DDBJ whole genome shotgun (WGS) entry which is preliminary data.</text>
</comment>
<evidence type="ECO:0000313" key="7">
    <source>
        <dbReference type="EMBL" id="GAA0562010.1"/>
    </source>
</evidence>
<accession>A0ABP3P8R9</accession>
<dbReference type="InterPro" id="IPR051795">
    <property type="entry name" value="Glycosyl_Hydrlase_43"/>
</dbReference>
<dbReference type="PANTHER" id="PTHR42812">
    <property type="entry name" value="BETA-XYLOSIDASE"/>
    <property type="match status" value="1"/>
</dbReference>
<comment type="similarity">
    <text evidence="1">Belongs to the glycosyl hydrolase 43 family.</text>
</comment>
<dbReference type="EMBL" id="BAAADD010000002">
    <property type="protein sequence ID" value="GAA0562010.1"/>
    <property type="molecule type" value="Genomic_DNA"/>
</dbReference>
<dbReference type="InterPro" id="IPR006710">
    <property type="entry name" value="Glyco_hydro_43"/>
</dbReference>
<dbReference type="PANTHER" id="PTHR42812:SF12">
    <property type="entry name" value="BETA-XYLOSIDASE-RELATED"/>
    <property type="match status" value="1"/>
</dbReference>
<dbReference type="RefSeq" id="WP_208393742.1">
    <property type="nucleotide sequence ID" value="NZ_BAAADD010000002.1"/>
</dbReference>
<dbReference type="Proteomes" id="UP001499951">
    <property type="component" value="Unassembled WGS sequence"/>
</dbReference>
<feature type="domain" description="Beta-xylosidase C-terminal Concanavalin A-like" evidence="6">
    <location>
        <begin position="359"/>
        <end position="541"/>
    </location>
</feature>
<gene>
    <name evidence="7" type="ORF">GCM10008942_08060</name>
</gene>
<name>A0ABP3P8R9_9PROT</name>
<evidence type="ECO:0000313" key="8">
    <source>
        <dbReference type="Proteomes" id="UP001499951"/>
    </source>
</evidence>
<evidence type="ECO:0000256" key="2">
    <source>
        <dbReference type="ARBA" id="ARBA00022801"/>
    </source>
</evidence>
<dbReference type="InterPro" id="IPR041542">
    <property type="entry name" value="GH43_C2"/>
</dbReference>
<organism evidence="7 8">
    <name type="scientific">Rhizomicrobium electricum</name>
    <dbReference type="NCBI Taxonomy" id="480070"/>
    <lineage>
        <taxon>Bacteria</taxon>
        <taxon>Pseudomonadati</taxon>
        <taxon>Pseudomonadota</taxon>
        <taxon>Alphaproteobacteria</taxon>
        <taxon>Micropepsales</taxon>
        <taxon>Micropepsaceae</taxon>
        <taxon>Rhizomicrobium</taxon>
    </lineage>
</organism>
<feature type="compositionally biased region" description="Pro residues" evidence="4">
    <location>
        <begin position="265"/>
        <end position="277"/>
    </location>
</feature>
<keyword evidence="8" id="KW-1185">Reference proteome</keyword>
<feature type="chain" id="PRO_5047043011" evidence="5">
    <location>
        <begin position="21"/>
        <end position="676"/>
    </location>
</feature>
<dbReference type="InterPro" id="IPR023296">
    <property type="entry name" value="Glyco_hydro_beta-prop_sf"/>
</dbReference>
<evidence type="ECO:0000256" key="1">
    <source>
        <dbReference type="ARBA" id="ARBA00009865"/>
    </source>
</evidence>
<keyword evidence="5" id="KW-0732">Signal</keyword>
<dbReference type="Gene3D" id="2.60.120.200">
    <property type="match status" value="1"/>
</dbReference>
<evidence type="ECO:0000256" key="3">
    <source>
        <dbReference type="ARBA" id="ARBA00023295"/>
    </source>
</evidence>
<dbReference type="Pfam" id="PF17851">
    <property type="entry name" value="GH43_C2"/>
    <property type="match status" value="1"/>
</dbReference>
<evidence type="ECO:0000256" key="5">
    <source>
        <dbReference type="SAM" id="SignalP"/>
    </source>
</evidence>
<feature type="region of interest" description="Disordered" evidence="4">
    <location>
        <begin position="259"/>
        <end position="286"/>
    </location>
</feature>
<sequence>MLKRLAVILIALSSLAGALAAPTWTADNGNGTFTNPLFYEEFSDPDLIRVGTDYYLTGTTMHAMPGLPVLHSKDLVNWELVGYALDKLDLGPAYRLENGQNIYGQGIWAPCLRYHNGAFYIFSNVNHATTQVFRATDPKGPWKHTAMKQMFHDLSVLFDDDGKAYIVWGYRDLHIAQLNDDFTDIVPGTEHKPFSPDSLIGEGSHFYKVNGKYVITSAWYDKRMRMAAARADTPFGPYEVLPAITIDEDMGLAEGYRLASKDPPQKTPPFDITPPKPSETGHMSSHQGGIVQLPSGEWWGFSMSEHNSLGRVTLLSPVTWKDGWPYFGLPGNLTRTPRVWVKPNTGVSEAPHAPYERDDDFSGPLKNVWQWNHVPVDTAWSLSERAGYLRLHTLPAADFWNAKNSLTQRAIGPVSTVTTVLETGGLKPGDVAGLALLNLPYAWIGVERGENGFTLVQFDQQSGKSARTPVTASRIWLRAESDYLKDKSVFSYSLDGKTFVRLGIELVQPYQLTTFQGVRNTLFAYNTKGAGGFADFDSFTVDEKYPHGLRRPIPFGQTVTLTSFGLKTGLYLGTGVERGVPTAYRVVDMGLGRVALVAGEKALTVAADGRVSTTTAKPGKAESFQWTETPSGELILMSLATDRYLRIADDGAVIADSAGPKPDGKDGVRFVWNVSR</sequence>
<dbReference type="GO" id="GO:0016787">
    <property type="term" value="F:hydrolase activity"/>
    <property type="evidence" value="ECO:0007669"/>
    <property type="project" value="UniProtKB-KW"/>
</dbReference>
<dbReference type="InterPro" id="IPR013320">
    <property type="entry name" value="ConA-like_dom_sf"/>
</dbReference>